<name>A0A2P6RUV5_ROSCH</name>
<keyword evidence="2" id="KW-1185">Reference proteome</keyword>
<accession>A0A2P6RUV5</accession>
<dbReference type="AlphaFoldDB" id="A0A2P6RUV5"/>
<evidence type="ECO:0000313" key="1">
    <source>
        <dbReference type="EMBL" id="PRQ50220.1"/>
    </source>
</evidence>
<dbReference type="Proteomes" id="UP000238479">
    <property type="component" value="Chromosome 2"/>
</dbReference>
<dbReference type="EMBL" id="PDCK01000040">
    <property type="protein sequence ID" value="PRQ50220.1"/>
    <property type="molecule type" value="Genomic_DNA"/>
</dbReference>
<dbReference type="Gramene" id="PRQ50220">
    <property type="protein sequence ID" value="PRQ50220"/>
    <property type="gene ID" value="RchiOBHm_Chr2g0130781"/>
</dbReference>
<evidence type="ECO:0000313" key="2">
    <source>
        <dbReference type="Proteomes" id="UP000238479"/>
    </source>
</evidence>
<comment type="caution">
    <text evidence="1">The sequence shown here is derived from an EMBL/GenBank/DDBJ whole genome shotgun (WGS) entry which is preliminary data.</text>
</comment>
<proteinExistence type="predicted"/>
<gene>
    <name evidence="1" type="ORF">RchiOBHm_Chr2g0130781</name>
</gene>
<reference evidence="1 2" key="1">
    <citation type="journal article" date="2018" name="Nat. Genet.">
        <title>The Rosa genome provides new insights in the design of modern roses.</title>
        <authorList>
            <person name="Bendahmane M."/>
        </authorList>
    </citation>
    <scope>NUCLEOTIDE SEQUENCE [LARGE SCALE GENOMIC DNA]</scope>
    <source>
        <strain evidence="2">cv. Old Blush</strain>
    </source>
</reference>
<protein>
    <submittedName>
        <fullName evidence="1">Uncharacterized protein</fullName>
    </submittedName>
</protein>
<organism evidence="1 2">
    <name type="scientific">Rosa chinensis</name>
    <name type="common">China rose</name>
    <dbReference type="NCBI Taxonomy" id="74649"/>
    <lineage>
        <taxon>Eukaryota</taxon>
        <taxon>Viridiplantae</taxon>
        <taxon>Streptophyta</taxon>
        <taxon>Embryophyta</taxon>
        <taxon>Tracheophyta</taxon>
        <taxon>Spermatophyta</taxon>
        <taxon>Magnoliopsida</taxon>
        <taxon>eudicotyledons</taxon>
        <taxon>Gunneridae</taxon>
        <taxon>Pentapetalae</taxon>
        <taxon>rosids</taxon>
        <taxon>fabids</taxon>
        <taxon>Rosales</taxon>
        <taxon>Rosaceae</taxon>
        <taxon>Rosoideae</taxon>
        <taxon>Rosoideae incertae sedis</taxon>
        <taxon>Rosa</taxon>
    </lineage>
</organism>
<sequence length="103" mass="11700">MLLTGPWQFTFFDLSAPTLSWIGGLLMDVKIPQRLSAHGAAPLREVCLCKALTAPLGALFTADQPNFFTQYLSLLYKHIRIFRLIDFHFKIFGSHIILMCLVM</sequence>